<name>A0AAN7PAH5_9COLE</name>
<feature type="signal peptide" evidence="1">
    <location>
        <begin position="1"/>
        <end position="16"/>
    </location>
</feature>
<reference evidence="3" key="1">
    <citation type="submission" date="2023-01" db="EMBL/GenBank/DDBJ databases">
        <title>Key to firefly adult light organ development and bioluminescence: homeobox transcription factors regulate luciferase expression and transportation to peroxisome.</title>
        <authorList>
            <person name="Fu X."/>
        </authorList>
    </citation>
    <scope>NUCLEOTIDE SEQUENCE [LARGE SCALE GENOMIC DNA]</scope>
</reference>
<evidence type="ECO:0000256" key="1">
    <source>
        <dbReference type="SAM" id="SignalP"/>
    </source>
</evidence>
<dbReference type="Pfam" id="PF11901">
    <property type="entry name" value="DM9"/>
    <property type="match status" value="1"/>
</dbReference>
<evidence type="ECO:0000313" key="3">
    <source>
        <dbReference type="Proteomes" id="UP001353858"/>
    </source>
</evidence>
<dbReference type="InterPro" id="IPR006616">
    <property type="entry name" value="DM9_repeat"/>
</dbReference>
<accession>A0AAN7PAH5</accession>
<proteinExistence type="predicted"/>
<sequence length="199" mass="22779">MFKYIVLSLCFYTIVCEFVMESEKNPVPGYYWKKFNGVIPKNALPGGTNRNGTVTYIGQVYDKQLVIPAKIDIDNSSVSYEWGYQEHFVTENINILCVDHPEQFQWLTSANGLLHNLKDKHLVTGGYEEESHIYIGRIQLDDELSLGKIIQGPRQTTLNTVRDGTGYQHAAFQILVYNPNVPVKTAECRRNPIIINFFK</sequence>
<dbReference type="Proteomes" id="UP001353858">
    <property type="component" value="Unassembled WGS sequence"/>
</dbReference>
<dbReference type="AlphaFoldDB" id="A0AAN7PAH5"/>
<dbReference type="SMART" id="SM00696">
    <property type="entry name" value="DM9"/>
    <property type="match status" value="1"/>
</dbReference>
<dbReference type="EMBL" id="JARPUR010000003">
    <property type="protein sequence ID" value="KAK4880434.1"/>
    <property type="molecule type" value="Genomic_DNA"/>
</dbReference>
<protein>
    <submittedName>
        <fullName evidence="2">Uncharacterized protein</fullName>
    </submittedName>
</protein>
<feature type="chain" id="PRO_5042898568" evidence="1">
    <location>
        <begin position="17"/>
        <end position="199"/>
    </location>
</feature>
<organism evidence="2 3">
    <name type="scientific">Aquatica leii</name>
    <dbReference type="NCBI Taxonomy" id="1421715"/>
    <lineage>
        <taxon>Eukaryota</taxon>
        <taxon>Metazoa</taxon>
        <taxon>Ecdysozoa</taxon>
        <taxon>Arthropoda</taxon>
        <taxon>Hexapoda</taxon>
        <taxon>Insecta</taxon>
        <taxon>Pterygota</taxon>
        <taxon>Neoptera</taxon>
        <taxon>Endopterygota</taxon>
        <taxon>Coleoptera</taxon>
        <taxon>Polyphaga</taxon>
        <taxon>Elateriformia</taxon>
        <taxon>Elateroidea</taxon>
        <taxon>Lampyridae</taxon>
        <taxon>Luciolinae</taxon>
        <taxon>Aquatica</taxon>
    </lineage>
</organism>
<keyword evidence="3" id="KW-1185">Reference proteome</keyword>
<comment type="caution">
    <text evidence="2">The sequence shown here is derived from an EMBL/GenBank/DDBJ whole genome shotgun (WGS) entry which is preliminary data.</text>
</comment>
<gene>
    <name evidence="2" type="ORF">RN001_008580</name>
</gene>
<dbReference type="PANTHER" id="PTHR31649">
    <property type="entry name" value="AGAP009604-PA"/>
    <property type="match status" value="1"/>
</dbReference>
<dbReference type="PANTHER" id="PTHR31649:SF10">
    <property type="entry name" value="IP19903P-RELATED"/>
    <property type="match status" value="1"/>
</dbReference>
<evidence type="ECO:0000313" key="2">
    <source>
        <dbReference type="EMBL" id="KAK4880434.1"/>
    </source>
</evidence>
<keyword evidence="1" id="KW-0732">Signal</keyword>